<dbReference type="EMBL" id="NKUJ01000063">
    <property type="protein sequence ID" value="RMJ15525.1"/>
    <property type="molecule type" value="Genomic_DNA"/>
</dbReference>
<feature type="region of interest" description="Disordered" evidence="1">
    <location>
        <begin position="591"/>
        <end position="651"/>
    </location>
</feature>
<reference evidence="2 3" key="1">
    <citation type="submission" date="2017-06" db="EMBL/GenBank/DDBJ databases">
        <title>Comparative genomic analysis of Ambrosia Fusariam Clade fungi.</title>
        <authorList>
            <person name="Stajich J.E."/>
            <person name="Carrillo J."/>
            <person name="Kijimoto T."/>
            <person name="Eskalen A."/>
            <person name="O'Donnell K."/>
            <person name="Kasson M."/>
        </authorList>
    </citation>
    <scope>NUCLEOTIDE SEQUENCE [LARGE SCALE GENOMIC DNA]</scope>
    <source>
        <strain evidence="2">UCR3666</strain>
    </source>
</reference>
<dbReference type="AlphaFoldDB" id="A0A3M2SE77"/>
<gene>
    <name evidence="2" type="ORF">CDV36_004828</name>
</gene>
<evidence type="ECO:0000256" key="1">
    <source>
        <dbReference type="SAM" id="MobiDB-lite"/>
    </source>
</evidence>
<dbReference type="OrthoDB" id="3439512at2759"/>
<evidence type="ECO:0000313" key="3">
    <source>
        <dbReference type="Proteomes" id="UP000277212"/>
    </source>
</evidence>
<organism evidence="2 3">
    <name type="scientific">Fusarium kuroshium</name>
    <dbReference type="NCBI Taxonomy" id="2010991"/>
    <lineage>
        <taxon>Eukaryota</taxon>
        <taxon>Fungi</taxon>
        <taxon>Dikarya</taxon>
        <taxon>Ascomycota</taxon>
        <taxon>Pezizomycotina</taxon>
        <taxon>Sordariomycetes</taxon>
        <taxon>Hypocreomycetidae</taxon>
        <taxon>Hypocreales</taxon>
        <taxon>Nectriaceae</taxon>
        <taxon>Fusarium</taxon>
        <taxon>Fusarium solani species complex</taxon>
    </lineage>
</organism>
<comment type="caution">
    <text evidence="2">The sequence shown here is derived from an EMBL/GenBank/DDBJ whole genome shotgun (WGS) entry which is preliminary data.</text>
</comment>
<feature type="compositionally biased region" description="Basic and acidic residues" evidence="1">
    <location>
        <begin position="367"/>
        <end position="378"/>
    </location>
</feature>
<evidence type="ECO:0000313" key="2">
    <source>
        <dbReference type="EMBL" id="RMJ15525.1"/>
    </source>
</evidence>
<feature type="compositionally biased region" description="Basic and acidic residues" evidence="1">
    <location>
        <begin position="591"/>
        <end position="605"/>
    </location>
</feature>
<feature type="compositionally biased region" description="Polar residues" evidence="1">
    <location>
        <begin position="379"/>
        <end position="389"/>
    </location>
</feature>
<keyword evidence="3" id="KW-1185">Reference proteome</keyword>
<feature type="compositionally biased region" description="Polar residues" evidence="1">
    <location>
        <begin position="339"/>
        <end position="352"/>
    </location>
</feature>
<feature type="region of interest" description="Disordered" evidence="1">
    <location>
        <begin position="325"/>
        <end position="391"/>
    </location>
</feature>
<feature type="region of interest" description="Disordered" evidence="1">
    <location>
        <begin position="688"/>
        <end position="735"/>
    </location>
</feature>
<sequence length="1102" mass="121811">MAGFIEFYISCNPPLLPEGVSLVMTDLQGALGPSKVIEILYDPEVPWFKVIAYVEYQAEILRWMQSRLEQLLEEEAGAIDEDADQEAELDIEGPKAQPDLEILTDKPHIISWPVYAEGLENRVRKYDTFRFPQHIQELPHKTIWRGLESAEGTTISDLTSKFDILWPALDSKASLRKLEEPGNLQVTYNCTETLAYIGTESDAQALGTVVQKLDTLLSFMDAPFTKESHLILAEAARPFRVSYRCLTHTGLSNLTYMDPTITFGADRERKLIEEAASLRVVTADARGRLSLDPTVYPLEPKLAKDPKLGFRPFAQYEYKNKCPDASASTEIRSVHQTRRQQQVPKKSAQPSPKTAKTTKATSRISKRLVEVENERNDSEMPSSSTTGKDNVQKEAELEGILFSGLQGDSWQGSRSPLPTETSVANWIDGIVFDDAAESQELIPGLSEGKGVRGETTPDMTGSFMTLAGGALLDLGSEGSQSGLEQIPKNSETQHLELLSLEETAPPHQPISAQTPKLSPGDDSIPNLLDSESPQKIFHGMFAPVDLFSLEMEGGMNQAGNTHEQQKTLQPGENLMDYLDCHVHTPALMDRIDRDKQKSQSRKENKSATGGSSGVVFGKQGDTTKEIFQTMRQKAAPRPTWADIASKKKPMEMKNEEAPFGQNIRVTTVPAIPKPAGSDQKENATLINTVGSQTLVKSEPPSRNDGPSRGMSLGLETVSGDTCLPASATRTVPGMDPVTPDFMESIDVVAKAEEKLQELVKILQVTPGLIRLEAKFGRVCFKNQPPSLVNIGQGPAWSSESVLERLNSNEPGNQGTVGFYTILTTNGAEADLLSQLTAGKTSWMLSETQVYYEIVCKSHNGATPIVVKVDANTFEYECLPATQELSQLYVHCAKRAWDVKFAISRIDLEAVPEAFKLFAEALVHSMSISTKKTGEIEIEIKADQDAGYGWQIERINIRHLAKYRNGPKSRSYLTITMTRIVKKFPSTSNKPKMIFRGQTVPATPPGKGSPTQWFEAHISSTRAEEIFKENLSLEFGEKTRWTAEKLMEDGVLSALCEPALRMATKMDHIGESNSTSQGFRTTGRQAYGTIDSTRDGKQEYQFW</sequence>
<protein>
    <submittedName>
        <fullName evidence="2">Uncharacterized protein</fullName>
    </submittedName>
</protein>
<accession>A0A3M2SE77</accession>
<name>A0A3M2SE77_9HYPO</name>
<dbReference type="Proteomes" id="UP000277212">
    <property type="component" value="Unassembled WGS sequence"/>
</dbReference>
<dbReference type="STRING" id="2010991.A0A3M2SE77"/>
<proteinExistence type="predicted"/>